<gene>
    <name evidence="5" type="primary">tkrA_7</name>
    <name evidence="5" type="ORF">SDC9_200775</name>
</gene>
<evidence type="ECO:0000256" key="1">
    <source>
        <dbReference type="ARBA" id="ARBA00005854"/>
    </source>
</evidence>
<dbReference type="SUPFAM" id="SSF51735">
    <property type="entry name" value="NAD(P)-binding Rossmann-fold domains"/>
    <property type="match status" value="1"/>
</dbReference>
<dbReference type="InterPro" id="IPR050418">
    <property type="entry name" value="D-iso_2-hydroxyacid_DH_PdxB"/>
</dbReference>
<reference evidence="5" key="1">
    <citation type="submission" date="2019-08" db="EMBL/GenBank/DDBJ databases">
        <authorList>
            <person name="Kucharzyk K."/>
            <person name="Murdoch R.W."/>
            <person name="Higgins S."/>
            <person name="Loffler F."/>
        </authorList>
    </citation>
    <scope>NUCLEOTIDE SEQUENCE</scope>
</reference>
<keyword evidence="5" id="KW-0670">Pyruvate</keyword>
<organism evidence="5">
    <name type="scientific">bioreactor metagenome</name>
    <dbReference type="NCBI Taxonomy" id="1076179"/>
    <lineage>
        <taxon>unclassified sequences</taxon>
        <taxon>metagenomes</taxon>
        <taxon>ecological metagenomes</taxon>
    </lineage>
</organism>
<dbReference type="GO" id="GO:0030267">
    <property type="term" value="F:glyoxylate reductase (NADPH) activity"/>
    <property type="evidence" value="ECO:0007669"/>
    <property type="project" value="UniProtKB-EC"/>
</dbReference>
<evidence type="ECO:0000313" key="5">
    <source>
        <dbReference type="EMBL" id="MPN53111.1"/>
    </source>
</evidence>
<dbReference type="InterPro" id="IPR006140">
    <property type="entry name" value="D-isomer_DH_NAD-bd"/>
</dbReference>
<sequence length="131" mass="13617">MQLCDLDELLRESDFISLHLPGSPGTAQLINAAAIARMKPGVRLINTARAALIDEPALAAALRDGNVAGLACDVFSEEPVPASNLLLQCPNVIATPHLASASRESLERLGDMAAAAVIAVLSGREPPSRLA</sequence>
<keyword evidence="3" id="KW-0520">NAD</keyword>
<evidence type="ECO:0000256" key="3">
    <source>
        <dbReference type="ARBA" id="ARBA00023027"/>
    </source>
</evidence>
<protein>
    <submittedName>
        <fullName evidence="5">Glyoxylate/hydroxypyruvate reductase B</fullName>
        <ecNumber evidence="5">1.1.1.79</ecNumber>
    </submittedName>
</protein>
<evidence type="ECO:0000256" key="2">
    <source>
        <dbReference type="ARBA" id="ARBA00023002"/>
    </source>
</evidence>
<dbReference type="EMBL" id="VSSQ01119910">
    <property type="protein sequence ID" value="MPN53111.1"/>
    <property type="molecule type" value="Genomic_DNA"/>
</dbReference>
<dbReference type="PROSITE" id="PS00670">
    <property type="entry name" value="D_2_HYDROXYACID_DH_2"/>
    <property type="match status" value="1"/>
</dbReference>
<dbReference type="InterPro" id="IPR029753">
    <property type="entry name" value="D-isomer_DH_CS"/>
</dbReference>
<name>A0A645IP56_9ZZZZ</name>
<feature type="domain" description="D-isomer specific 2-hydroxyacid dehydrogenase NAD-binding" evidence="4">
    <location>
        <begin position="3"/>
        <end position="99"/>
    </location>
</feature>
<comment type="similarity">
    <text evidence="1">Belongs to the D-isomer specific 2-hydroxyacid dehydrogenase family.</text>
</comment>
<proteinExistence type="inferred from homology"/>
<keyword evidence="2 5" id="KW-0560">Oxidoreductase</keyword>
<dbReference type="GO" id="GO:0051287">
    <property type="term" value="F:NAD binding"/>
    <property type="evidence" value="ECO:0007669"/>
    <property type="project" value="InterPro"/>
</dbReference>
<dbReference type="PANTHER" id="PTHR43761:SF1">
    <property type="entry name" value="D-ISOMER SPECIFIC 2-HYDROXYACID DEHYDROGENASE CATALYTIC DOMAIN-CONTAINING PROTEIN-RELATED"/>
    <property type="match status" value="1"/>
</dbReference>
<dbReference type="PANTHER" id="PTHR43761">
    <property type="entry name" value="D-ISOMER SPECIFIC 2-HYDROXYACID DEHYDROGENASE FAMILY PROTEIN (AFU_ORTHOLOGUE AFUA_1G13630)"/>
    <property type="match status" value="1"/>
</dbReference>
<comment type="caution">
    <text evidence="5">The sequence shown here is derived from an EMBL/GenBank/DDBJ whole genome shotgun (WGS) entry which is preliminary data.</text>
</comment>
<dbReference type="EC" id="1.1.1.79" evidence="5"/>
<accession>A0A645IP56</accession>
<dbReference type="AlphaFoldDB" id="A0A645IP56"/>
<evidence type="ECO:0000259" key="4">
    <source>
        <dbReference type="Pfam" id="PF02826"/>
    </source>
</evidence>
<dbReference type="Gene3D" id="3.40.50.720">
    <property type="entry name" value="NAD(P)-binding Rossmann-like Domain"/>
    <property type="match status" value="2"/>
</dbReference>
<dbReference type="Pfam" id="PF02826">
    <property type="entry name" value="2-Hacid_dh_C"/>
    <property type="match status" value="1"/>
</dbReference>
<dbReference type="InterPro" id="IPR036291">
    <property type="entry name" value="NAD(P)-bd_dom_sf"/>
</dbReference>